<dbReference type="KEGG" id="odi:ODI_R3849"/>
<dbReference type="Proteomes" id="UP000078558">
    <property type="component" value="Chromosome I"/>
</dbReference>
<reference evidence="10 11" key="2">
    <citation type="submission" date="2017-08" db="EMBL/GenBank/DDBJ databases">
        <authorList>
            <person name="de Groot N.N."/>
        </authorList>
    </citation>
    <scope>NUCLEOTIDE SEQUENCE [LARGE SCALE GENOMIC DNA]</scope>
    <source>
        <strain evidence="10">Orrdi1</strain>
    </source>
</reference>
<dbReference type="EMBL" id="LT907988">
    <property type="protein sequence ID" value="SOE51999.1"/>
    <property type="molecule type" value="Genomic_DNA"/>
</dbReference>
<feature type="transmembrane region" description="Helical" evidence="8">
    <location>
        <begin position="76"/>
        <end position="95"/>
    </location>
</feature>
<keyword evidence="3" id="KW-0813">Transport</keyword>
<comment type="similarity">
    <text evidence="2">Belongs to the binding-protein-dependent transport system permease family. FecCD subfamily.</text>
</comment>
<dbReference type="AlphaFoldDB" id="A0A1C3K2R1"/>
<evidence type="ECO:0000256" key="8">
    <source>
        <dbReference type="SAM" id="Phobius"/>
    </source>
</evidence>
<dbReference type="STRING" id="1851544.ODI_01416"/>
<name>A0A1C3K2R1_9BURK</name>
<organism evidence="9 11">
    <name type="scientific">Orrella dioscoreae</name>
    <dbReference type="NCBI Taxonomy" id="1851544"/>
    <lineage>
        <taxon>Bacteria</taxon>
        <taxon>Pseudomonadati</taxon>
        <taxon>Pseudomonadota</taxon>
        <taxon>Betaproteobacteria</taxon>
        <taxon>Burkholderiales</taxon>
        <taxon>Alcaligenaceae</taxon>
        <taxon>Orrella</taxon>
    </lineage>
</organism>
<dbReference type="InterPro" id="IPR000522">
    <property type="entry name" value="ABC_transptr_permease_BtuC"/>
</dbReference>
<evidence type="ECO:0000256" key="6">
    <source>
        <dbReference type="ARBA" id="ARBA00022989"/>
    </source>
</evidence>
<dbReference type="InterPro" id="IPR037294">
    <property type="entry name" value="ABC_BtuC-like"/>
</dbReference>
<evidence type="ECO:0000256" key="3">
    <source>
        <dbReference type="ARBA" id="ARBA00022448"/>
    </source>
</evidence>
<evidence type="ECO:0000256" key="7">
    <source>
        <dbReference type="ARBA" id="ARBA00023136"/>
    </source>
</evidence>
<evidence type="ECO:0000256" key="4">
    <source>
        <dbReference type="ARBA" id="ARBA00022475"/>
    </source>
</evidence>
<evidence type="ECO:0000313" key="11">
    <source>
        <dbReference type="Proteomes" id="UP000078558"/>
    </source>
</evidence>
<feature type="transmembrane region" description="Helical" evidence="8">
    <location>
        <begin position="323"/>
        <end position="342"/>
    </location>
</feature>
<evidence type="ECO:0000256" key="1">
    <source>
        <dbReference type="ARBA" id="ARBA00004651"/>
    </source>
</evidence>
<dbReference type="RefSeq" id="WP_197707112.1">
    <property type="nucleotide sequence ID" value="NZ_LT907988.1"/>
</dbReference>
<evidence type="ECO:0000313" key="10">
    <source>
        <dbReference type="EMBL" id="SOE51999.1"/>
    </source>
</evidence>
<keyword evidence="7 8" id="KW-0472">Membrane</keyword>
<keyword evidence="4" id="KW-1003">Cell membrane</keyword>
<proteinExistence type="inferred from homology"/>
<dbReference type="SUPFAM" id="SSF81345">
    <property type="entry name" value="ABC transporter involved in vitamin B12 uptake, BtuC"/>
    <property type="match status" value="1"/>
</dbReference>
<dbReference type="Pfam" id="PF01032">
    <property type="entry name" value="FecCD"/>
    <property type="match status" value="1"/>
</dbReference>
<dbReference type="GO" id="GO:0033214">
    <property type="term" value="P:siderophore-iron import into cell"/>
    <property type="evidence" value="ECO:0007669"/>
    <property type="project" value="TreeGrafter"/>
</dbReference>
<dbReference type="CDD" id="cd06550">
    <property type="entry name" value="TM_ABC_iron-siderophores_like"/>
    <property type="match status" value="1"/>
</dbReference>
<evidence type="ECO:0000313" key="9">
    <source>
        <dbReference type="EMBL" id="SBT25789.1"/>
    </source>
</evidence>
<reference evidence="9 11" key="1">
    <citation type="submission" date="2016-06" db="EMBL/GenBank/DDBJ databases">
        <authorList>
            <person name="Kjaerup R.B."/>
            <person name="Dalgaard T.S."/>
            <person name="Juul-Madsen H.R."/>
        </authorList>
    </citation>
    <scope>NUCLEOTIDE SEQUENCE [LARGE SCALE GENOMIC DNA]</scope>
    <source>
        <strain evidence="9">Orrdi1</strain>
    </source>
</reference>
<evidence type="ECO:0000256" key="2">
    <source>
        <dbReference type="ARBA" id="ARBA00007935"/>
    </source>
</evidence>
<keyword evidence="5 8" id="KW-0812">Transmembrane</keyword>
<feature type="transmembrane region" description="Helical" evidence="8">
    <location>
        <begin position="107"/>
        <end position="129"/>
    </location>
</feature>
<evidence type="ECO:0000256" key="5">
    <source>
        <dbReference type="ARBA" id="ARBA00022692"/>
    </source>
</evidence>
<feature type="transmembrane region" description="Helical" evidence="8">
    <location>
        <begin position="135"/>
        <end position="153"/>
    </location>
</feature>
<gene>
    <name evidence="9" type="ORF">ODI_01416</name>
    <name evidence="10" type="ORF">ODI_R3849</name>
</gene>
<dbReference type="FunFam" id="1.10.3470.10:FF:000001">
    <property type="entry name" value="Vitamin B12 ABC transporter permease BtuC"/>
    <property type="match status" value="1"/>
</dbReference>
<feature type="transmembrane region" description="Helical" evidence="8">
    <location>
        <begin position="165"/>
        <end position="186"/>
    </location>
</feature>
<protein>
    <submittedName>
        <fullName evidence="9">ABC-type Fe3+-siderophore transport system, permease component</fullName>
    </submittedName>
</protein>
<sequence>MTPPSGGMPTGQRGAAAWRPAPSLLLLPLLLLAAGLLHLAVGAKTIPLATVVDALLRPEAGNFDHHVLWNLRMPRLAGALTVGASLGLAGALIQAVTRNPLGEPQLLGLNAGAAFAVAATTALSVPVLADPAIRPLTAAVGGALLFAAVMGMARAGRSGMTIIKLTFCGIALSAFVSALTSALLILDEDSLQDLRIWLAGDLAEAGAAVIRHSLPVALAGALLAALLSRRLHTLALGDSAATGLGTHVARTRAAGLAAAALLCGAAVSIAGPLGFIGLVAPHMARRLDGRRARSRLLAAAACGALLVVCADIVSRVALAPRELATGVVTALVGVPVFLALVLRRRT</sequence>
<dbReference type="Gene3D" id="1.10.3470.10">
    <property type="entry name" value="ABC transporter involved in vitamin B12 uptake, BtuC"/>
    <property type="match status" value="1"/>
</dbReference>
<dbReference type="PANTHER" id="PTHR30472:SF1">
    <property type="entry name" value="FE(3+) DICITRATE TRANSPORT SYSTEM PERMEASE PROTEIN FECC-RELATED"/>
    <property type="match status" value="1"/>
</dbReference>
<keyword evidence="11" id="KW-1185">Reference proteome</keyword>
<feature type="transmembrane region" description="Helical" evidence="8">
    <location>
        <begin position="296"/>
        <end position="317"/>
    </location>
</feature>
<dbReference type="GO" id="GO:0022857">
    <property type="term" value="F:transmembrane transporter activity"/>
    <property type="evidence" value="ECO:0007669"/>
    <property type="project" value="InterPro"/>
</dbReference>
<accession>A0A1C3K2R1</accession>
<dbReference type="GO" id="GO:0005886">
    <property type="term" value="C:plasma membrane"/>
    <property type="evidence" value="ECO:0007669"/>
    <property type="project" value="UniProtKB-SubCell"/>
</dbReference>
<dbReference type="PANTHER" id="PTHR30472">
    <property type="entry name" value="FERRIC ENTEROBACTIN TRANSPORT SYSTEM PERMEASE PROTEIN"/>
    <property type="match status" value="1"/>
</dbReference>
<keyword evidence="6 8" id="KW-1133">Transmembrane helix</keyword>
<dbReference type="EMBL" id="FLRC01000022">
    <property type="protein sequence ID" value="SBT25789.1"/>
    <property type="molecule type" value="Genomic_DNA"/>
</dbReference>
<comment type="subcellular location">
    <subcellularLocation>
        <location evidence="1">Cell membrane</location>
        <topology evidence="1">Multi-pass membrane protein</topology>
    </subcellularLocation>
</comment>
<feature type="transmembrane region" description="Helical" evidence="8">
    <location>
        <begin position="256"/>
        <end position="284"/>
    </location>
</feature>